<dbReference type="SUPFAM" id="SSF50475">
    <property type="entry name" value="FMN-binding split barrel"/>
    <property type="match status" value="1"/>
</dbReference>
<sequence length="136" mass="14866">MVPVDTVLHRATRGRLGLGALAGVRTLLLHTVGRRSGQPRTTPVLYVRHAGGYLVVGSNWGGAEHPGWSANLLANPAATVTVDGRDLAVRARLLTDTEREDLWPLLTRAWPAYDEYVVRAGGRRLRVFLLEPVDPV</sequence>
<keyword evidence="4" id="KW-1185">Reference proteome</keyword>
<dbReference type="GO" id="GO:0070967">
    <property type="term" value="F:coenzyme F420 binding"/>
    <property type="evidence" value="ECO:0007669"/>
    <property type="project" value="TreeGrafter"/>
</dbReference>
<protein>
    <recommendedName>
        <fullName evidence="5">Nitroreductase</fullName>
    </recommendedName>
</protein>
<reference evidence="4" key="1">
    <citation type="submission" date="2019-04" db="EMBL/GenBank/DDBJ databases">
        <title>Draft genome sequence of Pseudonocardiaceae bacterium SL3-2-4.</title>
        <authorList>
            <person name="Ningsih F."/>
            <person name="Yokota A."/>
            <person name="Sakai Y."/>
            <person name="Nanatani K."/>
            <person name="Yabe S."/>
            <person name="Oetari A."/>
            <person name="Sjamsuridzal W."/>
        </authorList>
    </citation>
    <scope>NUCLEOTIDE SEQUENCE [LARGE SCALE GENOMIC DNA]</scope>
    <source>
        <strain evidence="4">SL3-2-4</strain>
    </source>
</reference>
<dbReference type="InterPro" id="IPR004378">
    <property type="entry name" value="F420H2_quin_Rdtase"/>
</dbReference>
<name>A0A4D4J0M8_9PSEU</name>
<evidence type="ECO:0008006" key="5">
    <source>
        <dbReference type="Google" id="ProtNLM"/>
    </source>
</evidence>
<dbReference type="AlphaFoldDB" id="A0A4D4J0M8"/>
<gene>
    <name evidence="3" type="ORF">GTS_02650</name>
</gene>
<dbReference type="Proteomes" id="UP000298860">
    <property type="component" value="Unassembled WGS sequence"/>
</dbReference>
<evidence type="ECO:0000256" key="2">
    <source>
        <dbReference type="ARBA" id="ARBA00049106"/>
    </source>
</evidence>
<evidence type="ECO:0000313" key="3">
    <source>
        <dbReference type="EMBL" id="GDY28632.1"/>
    </source>
</evidence>
<dbReference type="InterPro" id="IPR012349">
    <property type="entry name" value="Split_barrel_FMN-bd"/>
</dbReference>
<dbReference type="Pfam" id="PF04075">
    <property type="entry name" value="F420H2_quin_red"/>
    <property type="match status" value="1"/>
</dbReference>
<dbReference type="PANTHER" id="PTHR39428">
    <property type="entry name" value="F420H(2)-DEPENDENT QUINONE REDUCTASE RV1261C"/>
    <property type="match status" value="1"/>
</dbReference>
<accession>A0A4D4J0M8</accession>
<dbReference type="NCBIfam" id="TIGR00026">
    <property type="entry name" value="hi_GC_TIGR00026"/>
    <property type="match status" value="1"/>
</dbReference>
<organism evidence="3 4">
    <name type="scientific">Gandjariella thermophila</name>
    <dbReference type="NCBI Taxonomy" id="1931992"/>
    <lineage>
        <taxon>Bacteria</taxon>
        <taxon>Bacillati</taxon>
        <taxon>Actinomycetota</taxon>
        <taxon>Actinomycetes</taxon>
        <taxon>Pseudonocardiales</taxon>
        <taxon>Pseudonocardiaceae</taxon>
        <taxon>Gandjariella</taxon>
    </lineage>
</organism>
<evidence type="ECO:0000313" key="4">
    <source>
        <dbReference type="Proteomes" id="UP000298860"/>
    </source>
</evidence>
<evidence type="ECO:0000256" key="1">
    <source>
        <dbReference type="ARBA" id="ARBA00008710"/>
    </source>
</evidence>
<comment type="caution">
    <text evidence="3">The sequence shown here is derived from an EMBL/GenBank/DDBJ whole genome shotgun (WGS) entry which is preliminary data.</text>
</comment>
<comment type="similarity">
    <text evidence="1">Belongs to the F420H(2)-dependent quinone reductase family.</text>
</comment>
<dbReference type="EMBL" id="BJFL01000001">
    <property type="protein sequence ID" value="GDY28632.1"/>
    <property type="molecule type" value="Genomic_DNA"/>
</dbReference>
<comment type="catalytic activity">
    <reaction evidence="2">
        <text>oxidized coenzyme F420-(gamma-L-Glu)(n) + a quinol + H(+) = reduced coenzyme F420-(gamma-L-Glu)(n) + a quinone</text>
        <dbReference type="Rhea" id="RHEA:39663"/>
        <dbReference type="Rhea" id="RHEA-COMP:12939"/>
        <dbReference type="Rhea" id="RHEA-COMP:14378"/>
        <dbReference type="ChEBI" id="CHEBI:15378"/>
        <dbReference type="ChEBI" id="CHEBI:24646"/>
        <dbReference type="ChEBI" id="CHEBI:132124"/>
        <dbReference type="ChEBI" id="CHEBI:133980"/>
        <dbReference type="ChEBI" id="CHEBI:139511"/>
    </reaction>
</comment>
<proteinExistence type="inferred from homology"/>
<dbReference type="GO" id="GO:0005886">
    <property type="term" value="C:plasma membrane"/>
    <property type="evidence" value="ECO:0007669"/>
    <property type="project" value="TreeGrafter"/>
</dbReference>
<dbReference type="Gene3D" id="2.30.110.10">
    <property type="entry name" value="Electron Transport, Fmn-binding Protein, Chain A"/>
    <property type="match status" value="1"/>
</dbReference>
<dbReference type="GO" id="GO:0016491">
    <property type="term" value="F:oxidoreductase activity"/>
    <property type="evidence" value="ECO:0007669"/>
    <property type="project" value="InterPro"/>
</dbReference>
<dbReference type="PANTHER" id="PTHR39428:SF1">
    <property type="entry name" value="F420H(2)-DEPENDENT QUINONE REDUCTASE RV1261C"/>
    <property type="match status" value="1"/>
</dbReference>